<keyword evidence="7" id="KW-1185">Reference proteome</keyword>
<name>A0A916S1N0_9HYPH</name>
<evidence type="ECO:0000256" key="1">
    <source>
        <dbReference type="ARBA" id="ARBA00004141"/>
    </source>
</evidence>
<gene>
    <name evidence="6" type="ORF">GCM10011385_34540</name>
</gene>
<evidence type="ECO:0000256" key="3">
    <source>
        <dbReference type="ARBA" id="ARBA00022989"/>
    </source>
</evidence>
<feature type="transmembrane region" description="Helical" evidence="5">
    <location>
        <begin position="118"/>
        <end position="139"/>
    </location>
</feature>
<comment type="caution">
    <text evidence="6">The sequence shown here is derived from an EMBL/GenBank/DDBJ whole genome shotgun (WGS) entry which is preliminary data.</text>
</comment>
<feature type="transmembrane region" description="Helical" evidence="5">
    <location>
        <begin position="12"/>
        <end position="43"/>
    </location>
</feature>
<feature type="transmembrane region" description="Helical" evidence="5">
    <location>
        <begin position="218"/>
        <end position="241"/>
    </location>
</feature>
<keyword evidence="5" id="KW-1003">Cell membrane</keyword>
<dbReference type="Proteomes" id="UP000636264">
    <property type="component" value="Unassembled WGS sequence"/>
</dbReference>
<evidence type="ECO:0000256" key="4">
    <source>
        <dbReference type="ARBA" id="ARBA00023136"/>
    </source>
</evidence>
<feature type="transmembrane region" description="Helical" evidence="5">
    <location>
        <begin position="93"/>
        <end position="111"/>
    </location>
</feature>
<dbReference type="InterPro" id="IPR002781">
    <property type="entry name" value="TM_pro_TauE-like"/>
</dbReference>
<dbReference type="EMBL" id="BMIF01000013">
    <property type="protein sequence ID" value="GGA77534.1"/>
    <property type="molecule type" value="Genomic_DNA"/>
</dbReference>
<keyword evidence="2 5" id="KW-0812">Transmembrane</keyword>
<dbReference type="Pfam" id="PF01925">
    <property type="entry name" value="TauE"/>
    <property type="match status" value="1"/>
</dbReference>
<evidence type="ECO:0000256" key="5">
    <source>
        <dbReference type="RuleBase" id="RU363041"/>
    </source>
</evidence>
<feature type="transmembrane region" description="Helical" evidence="5">
    <location>
        <begin position="253"/>
        <end position="273"/>
    </location>
</feature>
<feature type="transmembrane region" description="Helical" evidence="5">
    <location>
        <begin position="151"/>
        <end position="178"/>
    </location>
</feature>
<comment type="similarity">
    <text evidence="5">Belongs to the 4-toluene sulfonate uptake permease (TSUP) (TC 2.A.102) family.</text>
</comment>
<evidence type="ECO:0000256" key="2">
    <source>
        <dbReference type="ARBA" id="ARBA00022692"/>
    </source>
</evidence>
<dbReference type="PANTHER" id="PTHR43483">
    <property type="entry name" value="MEMBRANE TRANSPORTER PROTEIN HI_0806-RELATED"/>
    <property type="match status" value="1"/>
</dbReference>
<proteinExistence type="inferred from homology"/>
<keyword evidence="4 5" id="KW-0472">Membrane</keyword>
<protein>
    <recommendedName>
        <fullName evidence="5">Probable membrane transporter protein</fullName>
    </recommendedName>
</protein>
<reference evidence="6" key="2">
    <citation type="submission" date="2020-09" db="EMBL/GenBank/DDBJ databases">
        <authorList>
            <person name="Sun Q."/>
            <person name="Zhou Y."/>
        </authorList>
    </citation>
    <scope>NUCLEOTIDE SEQUENCE</scope>
    <source>
        <strain evidence="6">CGMCC 1.15320</strain>
    </source>
</reference>
<evidence type="ECO:0000313" key="7">
    <source>
        <dbReference type="Proteomes" id="UP000636264"/>
    </source>
</evidence>
<reference evidence="6" key="1">
    <citation type="journal article" date="2014" name="Int. J. Syst. Evol. Microbiol.">
        <title>Complete genome sequence of Corynebacterium casei LMG S-19264T (=DSM 44701T), isolated from a smear-ripened cheese.</title>
        <authorList>
            <consortium name="US DOE Joint Genome Institute (JGI-PGF)"/>
            <person name="Walter F."/>
            <person name="Albersmeier A."/>
            <person name="Kalinowski J."/>
            <person name="Ruckert C."/>
        </authorList>
    </citation>
    <scope>NUCLEOTIDE SEQUENCE</scope>
    <source>
        <strain evidence="6">CGMCC 1.15320</strain>
    </source>
</reference>
<evidence type="ECO:0000313" key="6">
    <source>
        <dbReference type="EMBL" id="GGA77534.1"/>
    </source>
</evidence>
<feature type="transmembrane region" description="Helical" evidence="5">
    <location>
        <begin position="185"/>
        <end position="206"/>
    </location>
</feature>
<dbReference type="GO" id="GO:0005886">
    <property type="term" value="C:plasma membrane"/>
    <property type="evidence" value="ECO:0007669"/>
    <property type="project" value="UniProtKB-SubCell"/>
</dbReference>
<dbReference type="AlphaFoldDB" id="A0A916S1N0"/>
<keyword evidence="3 5" id="KW-1133">Transmembrane helix</keyword>
<sequence>MGSVDLQTLFIIAVLLLIAGAATGFLAGLFGVGGGAVSVPVLFETFSFMQLADEVRMPLAVGTSLALIIPTSIRSVRGHFKHGAVDLSVLRTWAVPILAGVVIGSFIARYADPWIFKVVFIGVAGLVSVRMLRGAGWRVSEEIPGKPVMSVYGLVIGLLSSLMGIGGGALSNLVLSLYSTPIHRAVATSSGVGVLIAVPGTIGYILAGWGKPALPFDALGYVSLLGLILLLPTSILTTRLGVRIAHRLEKRKLEVLFGLFLLAVCLRFVYAVAFG</sequence>
<comment type="subcellular location">
    <subcellularLocation>
        <location evidence="5">Cell membrane</location>
        <topology evidence="5">Multi-pass membrane protein</topology>
    </subcellularLocation>
    <subcellularLocation>
        <location evidence="1">Membrane</location>
        <topology evidence="1">Multi-pass membrane protein</topology>
    </subcellularLocation>
</comment>
<dbReference type="PANTHER" id="PTHR43483:SF3">
    <property type="entry name" value="MEMBRANE TRANSPORTER PROTEIN HI_0806-RELATED"/>
    <property type="match status" value="1"/>
</dbReference>
<accession>A0A916S1N0</accession>
<organism evidence="6 7">
    <name type="scientific">Nitratireductor aestuarii</name>
    <dbReference type="NCBI Taxonomy" id="1735103"/>
    <lineage>
        <taxon>Bacteria</taxon>
        <taxon>Pseudomonadati</taxon>
        <taxon>Pseudomonadota</taxon>
        <taxon>Alphaproteobacteria</taxon>
        <taxon>Hyphomicrobiales</taxon>
        <taxon>Phyllobacteriaceae</taxon>
        <taxon>Nitratireductor</taxon>
    </lineage>
</organism>